<organism evidence="6 8">
    <name type="scientific">Mycolicibacterium mageritense</name>
    <name type="common">Mycobacterium mageritense</name>
    <dbReference type="NCBI Taxonomy" id="53462"/>
    <lineage>
        <taxon>Bacteria</taxon>
        <taxon>Bacillati</taxon>
        <taxon>Actinomycetota</taxon>
        <taxon>Actinomycetes</taxon>
        <taxon>Mycobacteriales</taxon>
        <taxon>Mycobacteriaceae</taxon>
        <taxon>Mycolicibacterium</taxon>
    </lineage>
</organism>
<name>A0AAI8TQJ4_MYCME</name>
<evidence type="ECO:0000313" key="6">
    <source>
        <dbReference type="EMBL" id="BDY27120.1"/>
    </source>
</evidence>
<dbReference type="SUPFAM" id="SSF53041">
    <property type="entry name" value="Resolvase-like"/>
    <property type="match status" value="1"/>
</dbReference>
<dbReference type="Proteomes" id="UP001241092">
    <property type="component" value="Chromosome"/>
</dbReference>
<proteinExistence type="inferred from homology"/>
<dbReference type="Gene3D" id="3.40.50.1390">
    <property type="entry name" value="Resolvase, N-terminal catalytic domain"/>
    <property type="match status" value="1"/>
</dbReference>
<keyword evidence="3" id="KW-0233">DNA recombination</keyword>
<dbReference type="GO" id="GO:0003677">
    <property type="term" value="F:DNA binding"/>
    <property type="evidence" value="ECO:0007669"/>
    <property type="project" value="UniProtKB-KW"/>
</dbReference>
<gene>
    <name evidence="6" type="ORF">hbim_01037</name>
    <name evidence="5" type="ORF">MMAGJ_12500</name>
</gene>
<dbReference type="PANTHER" id="PTHR30461:SF2">
    <property type="entry name" value="SERINE RECOMBINASE PINE-RELATED"/>
    <property type="match status" value="1"/>
</dbReference>
<evidence type="ECO:0000259" key="4">
    <source>
        <dbReference type="PROSITE" id="PS51736"/>
    </source>
</evidence>
<dbReference type="Gene3D" id="1.10.10.60">
    <property type="entry name" value="Homeodomain-like"/>
    <property type="match status" value="1"/>
</dbReference>
<dbReference type="Pfam" id="PF02796">
    <property type="entry name" value="HTH_7"/>
    <property type="match status" value="1"/>
</dbReference>
<evidence type="ECO:0000256" key="1">
    <source>
        <dbReference type="ARBA" id="ARBA00009913"/>
    </source>
</evidence>
<dbReference type="GO" id="GO:0000150">
    <property type="term" value="F:DNA strand exchange activity"/>
    <property type="evidence" value="ECO:0007669"/>
    <property type="project" value="InterPro"/>
</dbReference>
<dbReference type="InterPro" id="IPR006120">
    <property type="entry name" value="Resolvase_HTH_dom"/>
</dbReference>
<keyword evidence="2" id="KW-0238">DNA-binding</keyword>
<dbReference type="EMBL" id="AP022567">
    <property type="protein sequence ID" value="BBX31968.1"/>
    <property type="molecule type" value="Genomic_DNA"/>
</dbReference>
<dbReference type="Proteomes" id="UP000465622">
    <property type="component" value="Chromosome"/>
</dbReference>
<keyword evidence="7" id="KW-1185">Reference proteome</keyword>
<dbReference type="PROSITE" id="PS51736">
    <property type="entry name" value="RECOMBINASES_3"/>
    <property type="match status" value="1"/>
</dbReference>
<sequence>MVITRHAVRIRITLAGTTVWKVAYTVTERGRESNFITHHAAEAAARQLGAEPLGGSAAGHCLWRPSTAKSLADSLEHARPGDVIVVAAADRLGRDVPEMSNTIRELREKAITVRALREVLDSSTPVGEAMLNLLIAVGGIELAYGKERRAASRAARKARGQSIGRPKALSESKAAQLVRLVRAGEPVAMAAEAFGISRASAYRIVKDAALDGPETEEKVA</sequence>
<dbReference type="SUPFAM" id="SSF46689">
    <property type="entry name" value="Homeodomain-like"/>
    <property type="match status" value="1"/>
</dbReference>
<evidence type="ECO:0000256" key="3">
    <source>
        <dbReference type="ARBA" id="ARBA00023172"/>
    </source>
</evidence>
<accession>A0AAI8TQJ4</accession>
<dbReference type="AlphaFoldDB" id="A0AAI8TQJ4"/>
<reference evidence="6" key="3">
    <citation type="submission" date="2023-03" db="EMBL/GenBank/DDBJ databases">
        <title>Draft genome sequence of a Mycolicibacterium mageritense strain H4_3_1 isolated from a hybrid biological-inorganic system reactor.</title>
        <authorList>
            <person name="Feng X."/>
            <person name="Kazama D."/>
            <person name="Sato K."/>
            <person name="Kobayashi H."/>
        </authorList>
    </citation>
    <scope>NUCLEOTIDE SEQUENCE</scope>
    <source>
        <strain evidence="6">H4_3_1</strain>
    </source>
</reference>
<dbReference type="CDD" id="cd00569">
    <property type="entry name" value="HTH_Hin_like"/>
    <property type="match status" value="1"/>
</dbReference>
<evidence type="ECO:0000313" key="7">
    <source>
        <dbReference type="Proteomes" id="UP000465622"/>
    </source>
</evidence>
<dbReference type="PANTHER" id="PTHR30461">
    <property type="entry name" value="DNA-INVERTASE FROM LAMBDOID PROPHAGE"/>
    <property type="match status" value="1"/>
</dbReference>
<protein>
    <recommendedName>
        <fullName evidence="4">Resolvase/invertase-type recombinase catalytic domain-containing protein</fullName>
    </recommendedName>
</protein>
<dbReference type="EMBL" id="AP027452">
    <property type="protein sequence ID" value="BDY27120.1"/>
    <property type="molecule type" value="Genomic_DNA"/>
</dbReference>
<dbReference type="InterPro" id="IPR006119">
    <property type="entry name" value="Resolv_N"/>
</dbReference>
<feature type="domain" description="Resolvase/invertase-type recombinase catalytic" evidence="4">
    <location>
        <begin position="75"/>
        <end position="160"/>
    </location>
</feature>
<evidence type="ECO:0000313" key="8">
    <source>
        <dbReference type="Proteomes" id="UP001241092"/>
    </source>
</evidence>
<evidence type="ECO:0000256" key="2">
    <source>
        <dbReference type="ARBA" id="ARBA00023125"/>
    </source>
</evidence>
<evidence type="ECO:0000313" key="5">
    <source>
        <dbReference type="EMBL" id="BBX31968.1"/>
    </source>
</evidence>
<dbReference type="Pfam" id="PF00239">
    <property type="entry name" value="Resolvase"/>
    <property type="match status" value="1"/>
</dbReference>
<reference evidence="5" key="2">
    <citation type="submission" date="2020-02" db="EMBL/GenBank/DDBJ databases">
        <authorList>
            <person name="Matsumoto Y."/>
            <person name="Motooka D."/>
            <person name="Nakamura S."/>
        </authorList>
    </citation>
    <scope>NUCLEOTIDE SEQUENCE</scope>
    <source>
        <strain evidence="5">JCM 12375</strain>
    </source>
</reference>
<reference evidence="5 7" key="1">
    <citation type="journal article" date="2019" name="Emerg. Microbes Infect.">
        <title>Comprehensive subspecies identification of 175 nontuberculous mycobacteria species based on 7547 genomic profiles.</title>
        <authorList>
            <person name="Matsumoto Y."/>
            <person name="Kinjo T."/>
            <person name="Motooka D."/>
            <person name="Nabeya D."/>
            <person name="Jung N."/>
            <person name="Uechi K."/>
            <person name="Horii T."/>
            <person name="Iida T."/>
            <person name="Fujita J."/>
            <person name="Nakamura S."/>
        </authorList>
    </citation>
    <scope>NUCLEOTIDE SEQUENCE [LARGE SCALE GENOMIC DNA]</scope>
    <source>
        <strain evidence="5 7">JCM 12375</strain>
    </source>
</reference>
<dbReference type="InterPro" id="IPR009057">
    <property type="entry name" value="Homeodomain-like_sf"/>
</dbReference>
<dbReference type="RefSeq" id="WP_230021840.1">
    <property type="nucleotide sequence ID" value="NZ_AP022567.1"/>
</dbReference>
<dbReference type="InterPro" id="IPR050639">
    <property type="entry name" value="SSR_resolvase"/>
</dbReference>
<comment type="similarity">
    <text evidence="1">Belongs to the site-specific recombinase resolvase family.</text>
</comment>
<dbReference type="SMART" id="SM00857">
    <property type="entry name" value="Resolvase"/>
    <property type="match status" value="1"/>
</dbReference>
<dbReference type="InterPro" id="IPR036162">
    <property type="entry name" value="Resolvase-like_N_sf"/>
</dbReference>